<dbReference type="GO" id="GO:0019867">
    <property type="term" value="C:outer membrane"/>
    <property type="evidence" value="ECO:0007669"/>
    <property type="project" value="InterPro"/>
</dbReference>
<evidence type="ECO:0008006" key="4">
    <source>
        <dbReference type="Google" id="ProtNLM"/>
    </source>
</evidence>
<dbReference type="InterPro" id="IPR036709">
    <property type="entry name" value="Autotransporte_beta_dom_sf"/>
</dbReference>
<dbReference type="SUPFAM" id="SSF103515">
    <property type="entry name" value="Autotransporter"/>
    <property type="match status" value="1"/>
</dbReference>
<dbReference type="AlphaFoldDB" id="A0A220VEW8"/>
<name>A0A220VEW8_9GAMM</name>
<reference evidence="2 3" key="1">
    <citation type="journal article" date="2016" name="Int. J. Syst. Evol. Microbiol.">
        <title>Paraphotobacterium marinum gen. nov., sp. nov., a member of the family Vibrionaceae, isolated from surface seawater.</title>
        <authorList>
            <person name="Huang Z."/>
            <person name="Dong C."/>
            <person name="Shao Z."/>
        </authorList>
    </citation>
    <scope>NUCLEOTIDE SEQUENCE [LARGE SCALE GENOMIC DNA]</scope>
    <source>
        <strain evidence="2 3">NSCS20N07D</strain>
    </source>
</reference>
<evidence type="ECO:0000256" key="1">
    <source>
        <dbReference type="SAM" id="SignalP"/>
    </source>
</evidence>
<keyword evidence="3" id="KW-1185">Reference proteome</keyword>
<feature type="chain" id="PRO_5012736330" description="Outer membrane protein beta-barrel domain-containing protein" evidence="1">
    <location>
        <begin position="21"/>
        <end position="92"/>
    </location>
</feature>
<keyword evidence="1" id="KW-0732">Signal</keyword>
<sequence length="92" mass="9901">MKKILLSTIIIIGFISSAYANTYGAYLDGQVSYSVASTSELGFPLDDVSTLKNKGGLVGELHVGYLFSVTESLSLGPEIGLSFFNINIEIKY</sequence>
<protein>
    <recommendedName>
        <fullName evidence="4">Outer membrane protein beta-barrel domain-containing protein</fullName>
    </recommendedName>
</protein>
<dbReference type="EMBL" id="CP022356">
    <property type="protein sequence ID" value="ASK78905.1"/>
    <property type="molecule type" value="Genomic_DNA"/>
</dbReference>
<gene>
    <name evidence="2" type="ORF">CF386_07500</name>
</gene>
<dbReference type="KEGG" id="pmai:CF386_07500"/>
<proteinExistence type="predicted"/>
<dbReference type="RefSeq" id="WP_089073813.1">
    <property type="nucleotide sequence ID" value="NZ_CBCSAM010000006.1"/>
</dbReference>
<dbReference type="Proteomes" id="UP000242175">
    <property type="component" value="Chromosome small"/>
</dbReference>
<dbReference type="NCBIfam" id="TIGR01414">
    <property type="entry name" value="autotrans_barl"/>
    <property type="match status" value="1"/>
</dbReference>
<evidence type="ECO:0000313" key="2">
    <source>
        <dbReference type="EMBL" id="ASK78905.1"/>
    </source>
</evidence>
<dbReference type="InterPro" id="IPR006315">
    <property type="entry name" value="OM_autotransptr_brl_dom"/>
</dbReference>
<organism evidence="2 3">
    <name type="scientific">Paraphotobacterium marinum</name>
    <dbReference type="NCBI Taxonomy" id="1755811"/>
    <lineage>
        <taxon>Bacteria</taxon>
        <taxon>Pseudomonadati</taxon>
        <taxon>Pseudomonadota</taxon>
        <taxon>Gammaproteobacteria</taxon>
        <taxon>Vibrionales</taxon>
        <taxon>Vibrionaceae</taxon>
        <taxon>Paraphotobacterium</taxon>
    </lineage>
</organism>
<accession>A0A220VEW8</accession>
<feature type="signal peptide" evidence="1">
    <location>
        <begin position="1"/>
        <end position="20"/>
    </location>
</feature>
<evidence type="ECO:0000313" key="3">
    <source>
        <dbReference type="Proteomes" id="UP000242175"/>
    </source>
</evidence>